<evidence type="ECO:0000313" key="15">
    <source>
        <dbReference type="Proteomes" id="UP000319731"/>
    </source>
</evidence>
<evidence type="ECO:0000259" key="11">
    <source>
        <dbReference type="Pfam" id="PF00205"/>
    </source>
</evidence>
<dbReference type="InterPro" id="IPR045025">
    <property type="entry name" value="HACL1-like"/>
</dbReference>
<dbReference type="PROSITE" id="PS00187">
    <property type="entry name" value="TPP_ENZYMES"/>
    <property type="match status" value="1"/>
</dbReference>
<dbReference type="Gene3D" id="3.40.50.970">
    <property type="match status" value="2"/>
</dbReference>
<dbReference type="InterPro" id="IPR029035">
    <property type="entry name" value="DHS-like_NAD/FAD-binding_dom"/>
</dbReference>
<keyword evidence="5" id="KW-0786">Thiamine pyrophosphate</keyword>
<comment type="cofactor">
    <cofactor evidence="1">
        <name>thiamine diphosphate</name>
        <dbReference type="ChEBI" id="CHEBI:58937"/>
    </cofactor>
</comment>
<dbReference type="EC" id="4.1.2.63" evidence="9"/>
<keyword evidence="3" id="KW-0479">Metal-binding</keyword>
<evidence type="ECO:0000259" key="12">
    <source>
        <dbReference type="Pfam" id="PF02775"/>
    </source>
</evidence>
<feature type="compositionally biased region" description="Acidic residues" evidence="10">
    <location>
        <begin position="999"/>
        <end position="1034"/>
    </location>
</feature>
<dbReference type="GeneID" id="42002579"/>
<evidence type="ECO:0000256" key="2">
    <source>
        <dbReference type="ARBA" id="ARBA00007812"/>
    </source>
</evidence>
<comment type="catalytic activity">
    <reaction evidence="8">
        <text>an (R)-2-hydroxy-long-chain-fatty acyl-CoA = a long-chain fatty aldehyde + formyl-CoA</text>
        <dbReference type="Rhea" id="RHEA:67444"/>
        <dbReference type="ChEBI" id="CHEBI:17176"/>
        <dbReference type="ChEBI" id="CHEBI:57376"/>
        <dbReference type="ChEBI" id="CHEBI:170012"/>
        <dbReference type="EC" id="4.1.2.63"/>
    </reaction>
    <physiologicalReaction direction="left-to-right" evidence="8">
        <dbReference type="Rhea" id="RHEA:67445"/>
    </physiologicalReaction>
</comment>
<evidence type="ECO:0000256" key="3">
    <source>
        <dbReference type="ARBA" id="ARBA00022723"/>
    </source>
</evidence>
<dbReference type="Pfam" id="PF00205">
    <property type="entry name" value="TPP_enzyme_M"/>
    <property type="match status" value="1"/>
</dbReference>
<evidence type="ECO:0000256" key="1">
    <source>
        <dbReference type="ARBA" id="ARBA00001964"/>
    </source>
</evidence>
<protein>
    <recommendedName>
        <fullName evidence="9">2-hydroxyacyl-CoA lyase</fullName>
        <ecNumber evidence="9">4.1.2.63</ecNumber>
    </recommendedName>
</protein>
<feature type="domain" description="Thiamine pyrophosphate enzyme N-terminal TPP-binding" evidence="13">
    <location>
        <begin position="11"/>
        <end position="132"/>
    </location>
</feature>
<feature type="region of interest" description="Disordered" evidence="10">
    <location>
        <begin position="976"/>
        <end position="1034"/>
    </location>
</feature>
<evidence type="ECO:0000256" key="10">
    <source>
        <dbReference type="SAM" id="MobiDB-lite"/>
    </source>
</evidence>
<dbReference type="STRING" id="1806994.A0A507C4P3"/>
<name>A0A507C4P3_9FUNG</name>
<feature type="region of interest" description="Disordered" evidence="10">
    <location>
        <begin position="875"/>
        <end position="894"/>
    </location>
</feature>
<feature type="region of interest" description="Disordered" evidence="10">
    <location>
        <begin position="786"/>
        <end position="844"/>
    </location>
</feature>
<dbReference type="FunFam" id="3.40.50.1220:FF:000006">
    <property type="entry name" value="2-hydroxyacyl-CoA lyase 1"/>
    <property type="match status" value="1"/>
</dbReference>
<dbReference type="InterPro" id="IPR000399">
    <property type="entry name" value="TPP-bd_CS"/>
</dbReference>
<dbReference type="CDD" id="cd07035">
    <property type="entry name" value="TPP_PYR_POX_like"/>
    <property type="match status" value="1"/>
</dbReference>
<reference evidence="14 15" key="1">
    <citation type="journal article" date="2019" name="Sci. Rep.">
        <title>Comparative genomics of chytrid fungi reveal insights into the obligate biotrophic and pathogenic lifestyle of Synchytrium endobioticum.</title>
        <authorList>
            <person name="van de Vossenberg B.T.L.H."/>
            <person name="Warris S."/>
            <person name="Nguyen H.D.T."/>
            <person name="van Gent-Pelzer M.P.E."/>
            <person name="Joly D.L."/>
            <person name="van de Geest H.C."/>
            <person name="Bonants P.J.M."/>
            <person name="Smith D.S."/>
            <person name="Levesque C.A."/>
            <person name="van der Lee T.A.J."/>
        </authorList>
    </citation>
    <scope>NUCLEOTIDE SEQUENCE [LARGE SCALE GENOMIC DNA]</scope>
    <source>
        <strain evidence="14 15">JEL517</strain>
    </source>
</reference>
<dbReference type="GO" id="GO:0030976">
    <property type="term" value="F:thiamine pyrophosphate binding"/>
    <property type="evidence" value="ECO:0007669"/>
    <property type="project" value="InterPro"/>
</dbReference>
<dbReference type="CDD" id="cd02004">
    <property type="entry name" value="TPP_BZL_OCoD_HPCL"/>
    <property type="match status" value="1"/>
</dbReference>
<feature type="compositionally biased region" description="Polar residues" evidence="10">
    <location>
        <begin position="817"/>
        <end position="829"/>
    </location>
</feature>
<organism evidence="14 15">
    <name type="scientific">Synchytrium microbalum</name>
    <dbReference type="NCBI Taxonomy" id="1806994"/>
    <lineage>
        <taxon>Eukaryota</taxon>
        <taxon>Fungi</taxon>
        <taxon>Fungi incertae sedis</taxon>
        <taxon>Chytridiomycota</taxon>
        <taxon>Chytridiomycota incertae sedis</taxon>
        <taxon>Chytridiomycetes</taxon>
        <taxon>Synchytriales</taxon>
        <taxon>Synchytriaceae</taxon>
        <taxon>Synchytrium</taxon>
    </lineage>
</organism>
<evidence type="ECO:0000256" key="7">
    <source>
        <dbReference type="ARBA" id="ARBA00044451"/>
    </source>
</evidence>
<dbReference type="Pfam" id="PF02776">
    <property type="entry name" value="TPP_enzyme_N"/>
    <property type="match status" value="1"/>
</dbReference>
<dbReference type="Proteomes" id="UP000319731">
    <property type="component" value="Unassembled WGS sequence"/>
</dbReference>
<dbReference type="AlphaFoldDB" id="A0A507C4P3"/>
<dbReference type="GO" id="GO:0005777">
    <property type="term" value="C:peroxisome"/>
    <property type="evidence" value="ECO:0007669"/>
    <property type="project" value="TreeGrafter"/>
</dbReference>
<dbReference type="InterPro" id="IPR011766">
    <property type="entry name" value="TPP_enzyme_TPP-bd"/>
</dbReference>
<evidence type="ECO:0000256" key="9">
    <source>
        <dbReference type="ARBA" id="ARBA00044518"/>
    </source>
</evidence>
<feature type="domain" description="Thiamine pyrophosphate enzyme TPP-binding" evidence="12">
    <location>
        <begin position="406"/>
        <end position="551"/>
    </location>
</feature>
<dbReference type="EMBL" id="QEAO01000004">
    <property type="protein sequence ID" value="TPX36510.1"/>
    <property type="molecule type" value="Genomic_DNA"/>
</dbReference>
<dbReference type="SUPFAM" id="SSF46579">
    <property type="entry name" value="Prefoldin"/>
    <property type="match status" value="1"/>
</dbReference>
<evidence type="ECO:0000256" key="6">
    <source>
        <dbReference type="ARBA" id="ARBA00023239"/>
    </source>
</evidence>
<keyword evidence="15" id="KW-1185">Reference proteome</keyword>
<comment type="catalytic activity">
    <reaction evidence="7">
        <text>a 2-hydroxy-3-methyl fatty acyl-CoA = a 2-methyl-branched fatty aldehyde + formyl-CoA</text>
        <dbReference type="Rhea" id="RHEA:25375"/>
        <dbReference type="ChEBI" id="CHEBI:49188"/>
        <dbReference type="ChEBI" id="CHEBI:57376"/>
        <dbReference type="ChEBI" id="CHEBI:58783"/>
        <dbReference type="EC" id="4.1.2.63"/>
    </reaction>
    <physiologicalReaction direction="left-to-right" evidence="7">
        <dbReference type="Rhea" id="RHEA:25376"/>
    </physiologicalReaction>
</comment>
<dbReference type="PANTHER" id="PTHR43710:SF2">
    <property type="entry name" value="2-HYDROXYACYL-COA LYASE 1"/>
    <property type="match status" value="1"/>
</dbReference>
<keyword evidence="4" id="KW-0460">Magnesium</keyword>
<evidence type="ECO:0000259" key="13">
    <source>
        <dbReference type="Pfam" id="PF02776"/>
    </source>
</evidence>
<dbReference type="OrthoDB" id="10006023at2759"/>
<dbReference type="InterPro" id="IPR009053">
    <property type="entry name" value="Prefoldin"/>
</dbReference>
<keyword evidence="6" id="KW-0456">Lyase</keyword>
<dbReference type="PANTHER" id="PTHR43710">
    <property type="entry name" value="2-HYDROXYACYL-COA LYASE"/>
    <property type="match status" value="1"/>
</dbReference>
<evidence type="ECO:0000313" key="14">
    <source>
        <dbReference type="EMBL" id="TPX36510.1"/>
    </source>
</evidence>
<dbReference type="SUPFAM" id="SSF52518">
    <property type="entry name" value="Thiamin diphosphate-binding fold (THDP-binding)"/>
    <property type="match status" value="2"/>
</dbReference>
<feature type="region of interest" description="Disordered" evidence="10">
    <location>
        <begin position="1121"/>
        <end position="1152"/>
    </location>
</feature>
<dbReference type="Pfam" id="PF02996">
    <property type="entry name" value="Prefoldin"/>
    <property type="match status" value="1"/>
</dbReference>
<feature type="region of interest" description="Disordered" evidence="10">
    <location>
        <begin position="932"/>
        <end position="958"/>
    </location>
</feature>
<dbReference type="InterPro" id="IPR012000">
    <property type="entry name" value="Thiamin_PyroP_enz_cen_dom"/>
</dbReference>
<dbReference type="Gene3D" id="1.10.287.370">
    <property type="match status" value="1"/>
</dbReference>
<evidence type="ECO:0000256" key="8">
    <source>
        <dbReference type="ARBA" id="ARBA00044454"/>
    </source>
</evidence>
<dbReference type="Gene3D" id="3.40.50.1220">
    <property type="entry name" value="TPP-binding domain"/>
    <property type="match status" value="1"/>
</dbReference>
<evidence type="ECO:0000256" key="4">
    <source>
        <dbReference type="ARBA" id="ARBA00022842"/>
    </source>
</evidence>
<proteinExistence type="inferred from homology"/>
<dbReference type="RefSeq" id="XP_031026724.1">
    <property type="nucleotide sequence ID" value="XM_031167282.1"/>
</dbReference>
<comment type="similarity">
    <text evidence="2">Belongs to the TPP enzyme family.</text>
</comment>
<dbReference type="SUPFAM" id="SSF52467">
    <property type="entry name" value="DHS-like NAD/FAD-binding domain"/>
    <property type="match status" value="1"/>
</dbReference>
<sequence length="1152" mass="126200">MADTDIEGCFVIANALKSQGVKFVFGIVGIPVIEACVSHSINPSEVIAQACMAVGLRYIGFRNEQSASYAASAVGFMTGRPAVCLCVSGPGMIHAIAGMANAQENAWPVIVIGGSSEMAQDAMGAFQEFPQVEAARLYSKYTARPGSIKQIPHIVEKAIRESMYGRPGAVYIDIPANYVTGRTDVSKVSYPPIAPGPPKAMADPAMIEKAAMVLAKAKSPLVIVGKGAAAAFAEHEVKRLIEGTNLPFLPTPMGKGVVDDDHPLCVSAARSSALKGADVIVLLGARLNWILHFGQAPRFMKGVKIIHVDIKPEEMGNNVYGAQTVPLFGHLQLVTQQLSDALLRHQFMFKAAEPWWKEMNQKCLANKNTTAALFKDEALPMSYYRVYAVIKDLMPENCMFVSEGANTMDIGRTIISQHKPRARLDAGSFGTMGVGVGFAIAAAAVYPEKRTICIQGDSAFGFSGMEIETASRAKLPIIFVIINNNGITMGMDEATLATYPPGKQLPSTVLGINTRYDKMADAFGGKGYYCNTPIEVEKAFKAALADTSCIHVINITISTNTSRKAQEFTWYDDCFLIRLIGSHLEICQSWQEQEVECQTLIDLIGDGLKGHQLQIPVGKAAFLPTTLKQESRIVVSVGDDVYIETQIKYAKPILARRMLFLARAIETIQAKIEGFESLRNKVLREPSPKPVPRAPVPMVGKPEFLAQIEAATKARFIPVDEEELKSRPGLVSAGIQQGTIGDETFMDIHEEYTDWADIRYASDQVIAEESKQQAAERQRLRLHDGRALQKKHFEEPPLPTESARSKDKDKPRLKKQVSFSELPSLNDSPPRTIESAKPESPLAHVKSPADIYKLMSKFASLSTSVNDAKGVLVSSPTEVQKPVQASVASPKPTKPIIKNVKNSVVSLKPSSPSSSSSIVTKQPRIPAAELIMKKQVQEVESPTQPPPMEPFDDDSLDYDVSTADILALAQEIIPASMVGGMPKGRGKQPGSNQLKGNDNDEAEDEEEEIDNDDYDDSNEDDYDDYDDEYEKEDEQWYAQEITQGIKRELAEYEEAYFDQVVREDQDSDAEESVAFPPDYSPPLTQPPKLKSTYIKSKNNSATLSSANGKLEATVYPMVVERTTEQIDRKPEDTVSTTAPVSRFKQQRQSLNS</sequence>
<feature type="compositionally biased region" description="Basic and acidic residues" evidence="10">
    <location>
        <begin position="1121"/>
        <end position="1132"/>
    </location>
</feature>
<evidence type="ECO:0000256" key="5">
    <source>
        <dbReference type="ARBA" id="ARBA00023052"/>
    </source>
</evidence>
<feature type="compositionally biased region" description="Basic and acidic residues" evidence="10">
    <location>
        <begin position="786"/>
        <end position="795"/>
    </location>
</feature>
<dbReference type="GO" id="GO:0000287">
    <property type="term" value="F:magnesium ion binding"/>
    <property type="evidence" value="ECO:0007669"/>
    <property type="project" value="InterPro"/>
</dbReference>
<dbReference type="InterPro" id="IPR029061">
    <property type="entry name" value="THDP-binding"/>
</dbReference>
<dbReference type="Pfam" id="PF02775">
    <property type="entry name" value="TPP_enzyme_C"/>
    <property type="match status" value="1"/>
</dbReference>
<dbReference type="GO" id="GO:0001561">
    <property type="term" value="P:fatty acid alpha-oxidation"/>
    <property type="evidence" value="ECO:0007669"/>
    <property type="project" value="TreeGrafter"/>
</dbReference>
<feature type="domain" description="Thiamine pyrophosphate enzyme central" evidence="11">
    <location>
        <begin position="207"/>
        <end position="338"/>
    </location>
</feature>
<feature type="region of interest" description="Disordered" evidence="10">
    <location>
        <begin position="1059"/>
        <end position="1090"/>
    </location>
</feature>
<accession>A0A507C4P3</accession>
<gene>
    <name evidence="14" type="ORF">SmJEL517_g01354</name>
</gene>
<dbReference type="InterPro" id="IPR012001">
    <property type="entry name" value="Thiamin_PyroP_enz_TPP-bd_dom"/>
</dbReference>
<dbReference type="GO" id="GO:0106359">
    <property type="term" value="F:2-hydroxyacyl-CoA lyase activity"/>
    <property type="evidence" value="ECO:0007669"/>
    <property type="project" value="UniProtKB-EC"/>
</dbReference>
<comment type="caution">
    <text evidence="14">The sequence shown here is derived from an EMBL/GenBank/DDBJ whole genome shotgun (WGS) entry which is preliminary data.</text>
</comment>
<dbReference type="InterPro" id="IPR004127">
    <property type="entry name" value="Prefoldin_subunit_alpha"/>
</dbReference>